<dbReference type="EMBL" id="PPEG02000002">
    <property type="protein sequence ID" value="PWN64222.1"/>
    <property type="molecule type" value="Genomic_DNA"/>
</dbReference>
<protein>
    <recommendedName>
        <fullName evidence="3">PKD domain-containing protein</fullName>
    </recommendedName>
</protein>
<evidence type="ECO:0000313" key="1">
    <source>
        <dbReference type="EMBL" id="PWN64222.1"/>
    </source>
</evidence>
<proteinExistence type="predicted"/>
<accession>A0A316WS33</accession>
<name>A0A316WS33_9FLAO</name>
<dbReference type="AlphaFoldDB" id="A0A316WS33"/>
<reference evidence="1 2" key="1">
    <citation type="submission" date="2018-04" db="EMBL/GenBank/DDBJ databases">
        <title>Chryseobacterium oncorhynchi 701B-08T from rainbow trout, and Chryseobacterium viscerum 687B-08T from diseased fish.</title>
        <authorList>
            <person name="Jeong J.-J."/>
            <person name="Lee Y.J."/>
            <person name="Pathiraja D."/>
            <person name="Park B."/>
            <person name="Choi I.-G."/>
            <person name="Kim K.D."/>
        </authorList>
    </citation>
    <scope>NUCLEOTIDE SEQUENCE [LARGE SCALE GENOMIC DNA]</scope>
    <source>
        <strain evidence="1 2">687B-08</strain>
    </source>
</reference>
<sequence length="1066" mass="120039">MNNQLSNIAVQYRKFSKGQYIEHPQFNEFLDFFEDQDRLSKVLLQGVGIVCGLKPDLIYTNKLLSGIQLSQGVAITTDGDLLTLNNTSEVSKDLYVSDLKTIKIESKKYTYFKKYDNFKVNYPAFYYGKDNQIELWELATDEEANSGFQPISNLSNLEDKYLLLYLEDYEKEVKPCRGVDCDNHGIQQIRNLKVLVTTANGINYILGKDKVQPHPLFVDDILGPVKQERVIVEQLILENDIDTPFSFTDLRNLYIKALDKNGYGEALFQKINAISQFMGTSGANHSVFKSTLNKFLAKESGFQYAYDVVKDLADTYSEIIKLLPKAFTKCLPDVVSFPKHIMLGKLLSDTQLDFSRHQFYNSPVLDDEKTTQRVKVLINRFNQQVLSFKYPDFVEIGAQQKIKITPSQKLNPLSNKAVPFYYELSVELLKAWNFDKTSNRSFTDNLAYDTGFALNEYIKDPLSFNIDKSSFYNIEGHQGLDYQTVFDQIKEIRDKQQLGFDIMLVSLNELKDNKDLVKAYFNEYLEKHPGLEHKRGVQRGGTFVIVYQNIGRDNKVVADFSLPYICCTPKNKIELSLPTTTICIESRPIPFKVIPANGEVKANVSANVKGGVELIGTQYFFNPKKVDLSLLDKEITFTVNGKPTNCSIKVISQPNIKIEVVEPVIYSGGDSKTTIVNFKVSGQNFANYTYSWDFLGNDVWAPINPDKNGYVSYKYSNLDPKNIPVVRVKVSGGGCSETIPVNLPLTKECPVISNIKYIILDNGNDTQTFTFDWDLPSDLSGITGLNIYDSSDLENGWHYEPGSYRPRRTITLPLGKYSIRFGLVGSCKKEENTQDLPGFDDIGIMKDQNNHPPVVSIKWNDILGNGDRVCTQPTCNYAVDVYASDQDGDLASVQIQKSTNNGTTWSLFTGNFNGTTFTDSISGLGTNLYRVVVIDAKNNTATSNILSYKNEYRPTVVIESIVFPTNGNCCTDILPTVIAKVEGPDRVPFSSREFGLKGLADGPTDLLYFWSKLTGPDVKLIGTDTSNLTVKDISFGKYEFRLLVKDRNSDAFGIAVAKVDVFYDQS</sequence>
<comment type="caution">
    <text evidence="1">The sequence shown here is derived from an EMBL/GenBank/DDBJ whole genome shotgun (WGS) entry which is preliminary data.</text>
</comment>
<dbReference type="Proteomes" id="UP000236413">
    <property type="component" value="Unassembled WGS sequence"/>
</dbReference>
<evidence type="ECO:0000313" key="2">
    <source>
        <dbReference type="Proteomes" id="UP000236413"/>
    </source>
</evidence>
<dbReference type="RefSeq" id="WP_109738069.1">
    <property type="nucleotide sequence ID" value="NZ_PPEG02000002.1"/>
</dbReference>
<organism evidence="1 2">
    <name type="scientific">Chryseobacterium viscerum</name>
    <dbReference type="NCBI Taxonomy" id="1037377"/>
    <lineage>
        <taxon>Bacteria</taxon>
        <taxon>Pseudomonadati</taxon>
        <taxon>Bacteroidota</taxon>
        <taxon>Flavobacteriia</taxon>
        <taxon>Flavobacteriales</taxon>
        <taxon>Weeksellaceae</taxon>
        <taxon>Chryseobacterium group</taxon>
        <taxon>Chryseobacterium</taxon>
    </lineage>
</organism>
<gene>
    <name evidence="1" type="ORF">C1634_006395</name>
</gene>
<evidence type="ECO:0008006" key="3">
    <source>
        <dbReference type="Google" id="ProtNLM"/>
    </source>
</evidence>